<accession>A0A8B8EWL2</accession>
<evidence type="ECO:0000313" key="1">
    <source>
        <dbReference type="Proteomes" id="UP000694844"/>
    </source>
</evidence>
<evidence type="ECO:0000313" key="2">
    <source>
        <dbReference type="RefSeq" id="XP_022344366.1"/>
    </source>
</evidence>
<dbReference type="Gene3D" id="3.40.720.10">
    <property type="entry name" value="Alkaline Phosphatase, subunit A"/>
    <property type="match status" value="1"/>
</dbReference>
<dbReference type="OrthoDB" id="413313at2759"/>
<dbReference type="PANTHER" id="PTHR10974:SF1">
    <property type="entry name" value="FI08016P-RELATED"/>
    <property type="match status" value="1"/>
</dbReference>
<dbReference type="PANTHER" id="PTHR10974">
    <property type="entry name" value="FI08016P-RELATED"/>
    <property type="match status" value="1"/>
</dbReference>
<keyword evidence="1" id="KW-1185">Reference proteome</keyword>
<dbReference type="AlphaFoldDB" id="A0A8B8EWL2"/>
<dbReference type="GO" id="GO:0005615">
    <property type="term" value="C:extracellular space"/>
    <property type="evidence" value="ECO:0007669"/>
    <property type="project" value="TreeGrafter"/>
</dbReference>
<dbReference type="GeneID" id="111137269"/>
<dbReference type="KEGG" id="cvn:111137269"/>
<dbReference type="Pfam" id="PF02995">
    <property type="entry name" value="DUF229"/>
    <property type="match status" value="1"/>
</dbReference>
<sequence length="648" mass="74576">MRFQLTRKQVLSVVLPCVVLTSYVLLSSQMISYQIFHRVDDDKDNMFITVQNETSPFLVDTSACRIPDLDPMDISVRHWAVRPMGVACPRDLSLTYVVGETIVVNRTEAAISLQKEEGKLEYCRYQTIHHPENGKHNEYTYSVPSERFTASVKVNREFIRVQCYNSSNSVIYTNFHYVTIPLHIDLPGQTSAPSVLMLGLDSVSRMNYLRYMKETQRLMTRLGALEFVGYNKVADNTFVNLVPLLAGKFAEDLPWNENIRHQNFDSFRFIWNDYRDKGYVTMFVEDAPYTAMFDNAKAGFTSKPADFYNRPMAVAMEETEGIWFENHLCVMDQLETDILLDYVLRIVKMAATTGPYFALVYLSRITHDYIESAGTIDDSIHKFLDDLHSKGHLTNTVVLLFSDHGMRYGEIRNTYIGKLEERLPLLNILIPKTFSETHGKYMNNLEINTKRLTTPFDVHEFLRHLLLQDDYTPSSEKGVSLMNAIPTNRSCESAYISPHWCTCTEMISVPVNSSIVLKISNFFVNMLNVEIKNDSHRCAPFVLDEVQSAYLIKPRDKVLKFLSVDHEVLNKQVLYGDAVNPLVHYQLTIRTHPGEAVFEGTFLYNEEYRALSLVSDISRLSRYQEFSQCVSSPKLKKYCYCVDKEISS</sequence>
<proteinExistence type="predicted"/>
<gene>
    <name evidence="2" type="primary">LOC111137269</name>
</gene>
<dbReference type="Proteomes" id="UP000694844">
    <property type="component" value="Chromosome 5"/>
</dbReference>
<dbReference type="FunFam" id="3.40.720.10:FF:000017">
    <property type="entry name" value="Predicted protein"/>
    <property type="match status" value="1"/>
</dbReference>
<organism evidence="1 2">
    <name type="scientific">Crassostrea virginica</name>
    <name type="common">Eastern oyster</name>
    <dbReference type="NCBI Taxonomy" id="6565"/>
    <lineage>
        <taxon>Eukaryota</taxon>
        <taxon>Metazoa</taxon>
        <taxon>Spiralia</taxon>
        <taxon>Lophotrochozoa</taxon>
        <taxon>Mollusca</taxon>
        <taxon>Bivalvia</taxon>
        <taxon>Autobranchia</taxon>
        <taxon>Pteriomorphia</taxon>
        <taxon>Ostreida</taxon>
        <taxon>Ostreoidea</taxon>
        <taxon>Ostreidae</taxon>
        <taxon>Crassostrea</taxon>
    </lineage>
</organism>
<reference evidence="2" key="1">
    <citation type="submission" date="2025-08" db="UniProtKB">
        <authorList>
            <consortium name="RefSeq"/>
        </authorList>
    </citation>
    <scope>IDENTIFICATION</scope>
    <source>
        <tissue evidence="2">Whole sample</tissue>
    </source>
</reference>
<dbReference type="InterPro" id="IPR017850">
    <property type="entry name" value="Alkaline_phosphatase_core_sf"/>
</dbReference>
<protein>
    <submittedName>
        <fullName evidence="2">Uncharacterized protein LOC111137269</fullName>
    </submittedName>
</protein>
<dbReference type="CDD" id="cd16021">
    <property type="entry name" value="ALP_like"/>
    <property type="match status" value="1"/>
</dbReference>
<name>A0A8B8EWL2_CRAVI</name>
<dbReference type="SUPFAM" id="SSF53649">
    <property type="entry name" value="Alkaline phosphatase-like"/>
    <property type="match status" value="1"/>
</dbReference>
<dbReference type="InterPro" id="IPR004245">
    <property type="entry name" value="DUF229"/>
</dbReference>
<dbReference type="RefSeq" id="XP_022344366.1">
    <property type="nucleotide sequence ID" value="XM_022488658.1"/>
</dbReference>